<gene>
    <name evidence="1" type="ORF">DPEC_G00117060</name>
</gene>
<dbReference type="EMBL" id="CM055736">
    <property type="protein sequence ID" value="KAJ8007395.1"/>
    <property type="molecule type" value="Genomic_DNA"/>
</dbReference>
<proteinExistence type="predicted"/>
<keyword evidence="2" id="KW-1185">Reference proteome</keyword>
<organism evidence="1 2">
    <name type="scientific">Dallia pectoralis</name>
    <name type="common">Alaska blackfish</name>
    <dbReference type="NCBI Taxonomy" id="75939"/>
    <lineage>
        <taxon>Eukaryota</taxon>
        <taxon>Metazoa</taxon>
        <taxon>Chordata</taxon>
        <taxon>Craniata</taxon>
        <taxon>Vertebrata</taxon>
        <taxon>Euteleostomi</taxon>
        <taxon>Actinopterygii</taxon>
        <taxon>Neopterygii</taxon>
        <taxon>Teleostei</taxon>
        <taxon>Protacanthopterygii</taxon>
        <taxon>Esociformes</taxon>
        <taxon>Umbridae</taxon>
        <taxon>Dallia</taxon>
    </lineage>
</organism>
<protein>
    <submittedName>
        <fullName evidence="1">Uncharacterized protein</fullName>
    </submittedName>
</protein>
<comment type="caution">
    <text evidence="1">The sequence shown here is derived from an EMBL/GenBank/DDBJ whole genome shotgun (WGS) entry which is preliminary data.</text>
</comment>
<dbReference type="Proteomes" id="UP001157502">
    <property type="component" value="Chromosome 9"/>
</dbReference>
<accession>A0ACC2GV35</accession>
<sequence>MINLHLRGHPRGQPGGLASAYAPATPAPARHHTEGHGTSPLNGPLLTRACGSMGGFGRQRSTAQSGYGDPVSGSKLIH</sequence>
<evidence type="ECO:0000313" key="2">
    <source>
        <dbReference type="Proteomes" id="UP001157502"/>
    </source>
</evidence>
<evidence type="ECO:0000313" key="1">
    <source>
        <dbReference type="EMBL" id="KAJ8007395.1"/>
    </source>
</evidence>
<reference evidence="1" key="1">
    <citation type="submission" date="2021-05" db="EMBL/GenBank/DDBJ databases">
        <authorList>
            <person name="Pan Q."/>
            <person name="Jouanno E."/>
            <person name="Zahm M."/>
            <person name="Klopp C."/>
            <person name="Cabau C."/>
            <person name="Louis A."/>
            <person name="Berthelot C."/>
            <person name="Parey E."/>
            <person name="Roest Crollius H."/>
            <person name="Montfort J."/>
            <person name="Robinson-Rechavi M."/>
            <person name="Bouchez O."/>
            <person name="Lampietro C."/>
            <person name="Lopez Roques C."/>
            <person name="Donnadieu C."/>
            <person name="Postlethwait J."/>
            <person name="Bobe J."/>
            <person name="Dillon D."/>
            <person name="Chandos A."/>
            <person name="von Hippel F."/>
            <person name="Guiguen Y."/>
        </authorList>
    </citation>
    <scope>NUCLEOTIDE SEQUENCE</scope>
    <source>
        <strain evidence="1">YG-Jan2019</strain>
    </source>
</reference>
<name>A0ACC2GV35_DALPE</name>